<dbReference type="Proteomes" id="UP001596540">
    <property type="component" value="Unassembled WGS sequence"/>
</dbReference>
<dbReference type="EMBL" id="JBHTBH010000003">
    <property type="protein sequence ID" value="MFC7327725.1"/>
    <property type="molecule type" value="Genomic_DNA"/>
</dbReference>
<reference evidence="5" key="1">
    <citation type="journal article" date="2019" name="Int. J. Syst. Evol. Microbiol.">
        <title>The Global Catalogue of Microorganisms (GCM) 10K type strain sequencing project: providing services to taxonomists for standard genome sequencing and annotation.</title>
        <authorList>
            <consortium name="The Broad Institute Genomics Platform"/>
            <consortium name="The Broad Institute Genome Sequencing Center for Infectious Disease"/>
            <person name="Wu L."/>
            <person name="Ma J."/>
        </authorList>
    </citation>
    <scope>NUCLEOTIDE SEQUENCE [LARGE SCALE GENOMIC DNA]</scope>
    <source>
        <strain evidence="5">CGMCC 4.7382</strain>
    </source>
</reference>
<dbReference type="InterPro" id="IPR024020">
    <property type="entry name" value="Anit_sigma_mycothiol_RsrA"/>
</dbReference>
<sequence>MSCGEPHATPCSEVLGKLYAYIDGELEEANCADIRVHLDECRECLQEYGLEGAVKKLVARHCGCDPVPEDLRGKVLSRLAAARADLQIREAGVES</sequence>
<gene>
    <name evidence="4" type="primary">rsrA</name>
    <name evidence="4" type="ORF">ACFQRF_08210</name>
</gene>
<dbReference type="RefSeq" id="WP_379870169.1">
    <property type="nucleotide sequence ID" value="NZ_JBHTBH010000003.1"/>
</dbReference>
<dbReference type="NCBIfam" id="TIGR03988">
    <property type="entry name" value="antisig_RsrA"/>
    <property type="match status" value="1"/>
</dbReference>
<proteinExistence type="predicted"/>
<evidence type="ECO:0000313" key="5">
    <source>
        <dbReference type="Proteomes" id="UP001596540"/>
    </source>
</evidence>
<evidence type="ECO:0000256" key="1">
    <source>
        <dbReference type="ARBA" id="ARBA00023015"/>
    </source>
</evidence>
<protein>
    <submittedName>
        <fullName evidence="4">Mycothiol system anti-sigma-R factor</fullName>
    </submittedName>
</protein>
<organism evidence="4 5">
    <name type="scientific">Marinactinospora rubrisoli</name>
    <dbReference type="NCBI Taxonomy" id="2715399"/>
    <lineage>
        <taxon>Bacteria</taxon>
        <taxon>Bacillati</taxon>
        <taxon>Actinomycetota</taxon>
        <taxon>Actinomycetes</taxon>
        <taxon>Streptosporangiales</taxon>
        <taxon>Nocardiopsidaceae</taxon>
        <taxon>Marinactinospora</taxon>
    </lineage>
</organism>
<keyword evidence="1" id="KW-0805">Transcription regulation</keyword>
<dbReference type="InterPro" id="IPR041916">
    <property type="entry name" value="Anti_sigma_zinc_sf"/>
</dbReference>
<evidence type="ECO:0000256" key="2">
    <source>
        <dbReference type="ARBA" id="ARBA00023163"/>
    </source>
</evidence>
<keyword evidence="2" id="KW-0804">Transcription</keyword>
<evidence type="ECO:0000313" key="4">
    <source>
        <dbReference type="EMBL" id="MFC7327725.1"/>
    </source>
</evidence>
<accession>A0ABW2KDV2</accession>
<dbReference type="Gene3D" id="1.10.10.1320">
    <property type="entry name" value="Anti-sigma factor, zinc-finger domain"/>
    <property type="match status" value="1"/>
</dbReference>
<name>A0ABW2KDV2_9ACTN</name>
<keyword evidence="5" id="KW-1185">Reference proteome</keyword>
<comment type="caution">
    <text evidence="4">The sequence shown here is derived from an EMBL/GenBank/DDBJ whole genome shotgun (WGS) entry which is preliminary data.</text>
</comment>
<dbReference type="InterPro" id="IPR027383">
    <property type="entry name" value="Znf_put"/>
</dbReference>
<evidence type="ECO:0000259" key="3">
    <source>
        <dbReference type="Pfam" id="PF13490"/>
    </source>
</evidence>
<dbReference type="Pfam" id="PF13490">
    <property type="entry name" value="zf-HC2"/>
    <property type="match status" value="1"/>
</dbReference>
<feature type="domain" description="Putative zinc-finger" evidence="3">
    <location>
        <begin position="11"/>
        <end position="44"/>
    </location>
</feature>